<accession>A0A4Z0MB62</accession>
<evidence type="ECO:0000313" key="1">
    <source>
        <dbReference type="EMBL" id="TGD77003.1"/>
    </source>
</evidence>
<organism evidence="1 2">
    <name type="scientific">Hymenobacter wooponensis</name>
    <dbReference type="NCBI Taxonomy" id="1525360"/>
    <lineage>
        <taxon>Bacteria</taxon>
        <taxon>Pseudomonadati</taxon>
        <taxon>Bacteroidota</taxon>
        <taxon>Cytophagia</taxon>
        <taxon>Cytophagales</taxon>
        <taxon>Hymenobacteraceae</taxon>
        <taxon>Hymenobacter</taxon>
    </lineage>
</organism>
<proteinExistence type="predicted"/>
<evidence type="ECO:0000313" key="2">
    <source>
        <dbReference type="Proteomes" id="UP000298284"/>
    </source>
</evidence>
<comment type="caution">
    <text evidence="1">The sequence shown here is derived from an EMBL/GenBank/DDBJ whole genome shotgun (WGS) entry which is preliminary data.</text>
</comment>
<name>A0A4Z0MB62_9BACT</name>
<protein>
    <submittedName>
        <fullName evidence="1">Uncharacterized protein</fullName>
    </submittedName>
</protein>
<dbReference type="RefSeq" id="WP_135533131.1">
    <property type="nucleotide sequence ID" value="NZ_SRKZ01000011.1"/>
</dbReference>
<keyword evidence="2" id="KW-1185">Reference proteome</keyword>
<gene>
    <name evidence="1" type="ORF">EU557_24820</name>
</gene>
<dbReference type="Proteomes" id="UP000298284">
    <property type="component" value="Unassembled WGS sequence"/>
</dbReference>
<sequence>MKATPIKTRFIVDREDHQGKPFFYTTDLAEIMDLGLPHNDNWHCTNVKKGSILTIEGRKYKVIDMMLVILDQPEQVDPNIGINMYGHGEDFEFNFEVRLYVLNA</sequence>
<dbReference type="AlphaFoldDB" id="A0A4Z0MB62"/>
<reference evidence="1 2" key="1">
    <citation type="submission" date="2019-04" db="EMBL/GenBank/DDBJ databases">
        <authorList>
            <person name="Feng G."/>
            <person name="Zhang J."/>
            <person name="Zhu H."/>
        </authorList>
    </citation>
    <scope>NUCLEOTIDE SEQUENCE [LARGE SCALE GENOMIC DNA]</scope>
    <source>
        <strain evidence="1 2">JCM 19491</strain>
    </source>
</reference>
<dbReference type="EMBL" id="SRKZ01000011">
    <property type="protein sequence ID" value="TGD77003.1"/>
    <property type="molecule type" value="Genomic_DNA"/>
</dbReference>